<gene>
    <name evidence="9" type="ORF">TH66_20720</name>
</gene>
<keyword evidence="5" id="KW-0573">Peptidoglycan synthesis</keyword>
<keyword evidence="3 8" id="KW-0812">Transmembrane</keyword>
<dbReference type="PANTHER" id="PTHR47019">
    <property type="entry name" value="LIPID II FLIPPASE MURJ"/>
    <property type="match status" value="1"/>
</dbReference>
<feature type="transmembrane region" description="Helical" evidence="8">
    <location>
        <begin position="419"/>
        <end position="437"/>
    </location>
</feature>
<feature type="transmembrane region" description="Helical" evidence="8">
    <location>
        <begin position="234"/>
        <end position="252"/>
    </location>
</feature>
<dbReference type="CDD" id="cd13123">
    <property type="entry name" value="MATE_MurJ_like"/>
    <property type="match status" value="1"/>
</dbReference>
<feature type="transmembrane region" description="Helical" evidence="8">
    <location>
        <begin position="282"/>
        <end position="301"/>
    </location>
</feature>
<evidence type="ECO:0000256" key="2">
    <source>
        <dbReference type="ARBA" id="ARBA00022475"/>
    </source>
</evidence>
<feature type="transmembrane region" description="Helical" evidence="8">
    <location>
        <begin position="322"/>
        <end position="340"/>
    </location>
</feature>
<feature type="transmembrane region" description="Helical" evidence="8">
    <location>
        <begin position="122"/>
        <end position="139"/>
    </location>
</feature>
<dbReference type="InterPro" id="IPR051050">
    <property type="entry name" value="Lipid_II_flippase_MurJ/MviN"/>
</dbReference>
<evidence type="ECO:0000313" key="10">
    <source>
        <dbReference type="Proteomes" id="UP000070659"/>
    </source>
</evidence>
<dbReference type="PATRIC" id="fig|1469144.8.peg.762"/>
<feature type="transmembrane region" description="Helical" evidence="8">
    <location>
        <begin position="393"/>
        <end position="413"/>
    </location>
</feature>
<evidence type="ECO:0000256" key="1">
    <source>
        <dbReference type="ARBA" id="ARBA00004651"/>
    </source>
</evidence>
<comment type="subcellular location">
    <subcellularLocation>
        <location evidence="1">Cell membrane</location>
        <topology evidence="1">Multi-pass membrane protein</topology>
    </subcellularLocation>
</comment>
<dbReference type="EMBL" id="JYIJ01000019">
    <property type="protein sequence ID" value="KWW98282.1"/>
    <property type="molecule type" value="Genomic_DNA"/>
</dbReference>
<sequence length="531" mass="57056">MALGTIVSRLTGFLRNILLVTALGTGILADTYNVANTLPNIVYALLVGGTLNAVFVPQIVRAMKENEDGGEAYVNRLLTLTGVVLLGITVVTVLAAPLIIALYAGKYTTPGFEQDFDHAVTFARYCLPQMFFYGLYVMLGQVLNARDRFGAMMWTPILNNVVVITTFGLFIWVSARGDLRQTITPEELRLLGVGTTLGIVVQALSLVPFVTATGFRLRPRFDWRGVGLGKAAGLAKWMLLLVLANQIGYWMVVKVATTAEAIAQEQRLGVGVGLTPYQNASLLFQLPHSIITVSIMTALMPRLSRAVADGRLDEVRDDLSDSLRTAAVAIVPAAFAFLALGPSITGMMYAPVGPEDARYIGYVLMGFAVGLIPFSAHHLVIRSFYAFEDTRTPFWICVWINAANVIGALLSLVLLPTQWITVGLAVSYSVSYTIGLIQSTRLLRRRIGGLDGPRVIRTYARLCVAGAVAAVCAFAVAQLATRIAGDGLAGSALAVVAGGLVLLGVYVLAAQRMRVAELDSMIGMVRARIGR</sequence>
<dbReference type="Proteomes" id="UP000070659">
    <property type="component" value="Unassembled WGS sequence"/>
</dbReference>
<evidence type="ECO:0000256" key="7">
    <source>
        <dbReference type="ARBA" id="ARBA00023136"/>
    </source>
</evidence>
<feature type="transmembrane region" description="Helical" evidence="8">
    <location>
        <begin position="12"/>
        <end position="29"/>
    </location>
</feature>
<dbReference type="PANTHER" id="PTHR47019:SF1">
    <property type="entry name" value="LIPID II FLIPPASE MURJ"/>
    <property type="match status" value="1"/>
</dbReference>
<feature type="transmembrane region" description="Helical" evidence="8">
    <location>
        <begin position="41"/>
        <end position="60"/>
    </location>
</feature>
<organism evidence="9 10">
    <name type="scientific">Carbonactinospora thermoautotrophica</name>
    <dbReference type="NCBI Taxonomy" id="1469144"/>
    <lineage>
        <taxon>Bacteria</taxon>
        <taxon>Bacillati</taxon>
        <taxon>Actinomycetota</taxon>
        <taxon>Actinomycetes</taxon>
        <taxon>Kitasatosporales</taxon>
        <taxon>Carbonactinosporaceae</taxon>
        <taxon>Carbonactinospora</taxon>
    </lineage>
</organism>
<proteinExistence type="predicted"/>
<dbReference type="GO" id="GO:0009252">
    <property type="term" value="P:peptidoglycan biosynthetic process"/>
    <property type="evidence" value="ECO:0007669"/>
    <property type="project" value="UniProtKB-KW"/>
</dbReference>
<accession>A0A132MK79</accession>
<feature type="transmembrane region" description="Helical" evidence="8">
    <location>
        <begin position="151"/>
        <end position="173"/>
    </location>
</feature>
<dbReference type="GO" id="GO:0015648">
    <property type="term" value="F:lipid-linked peptidoglycan transporter activity"/>
    <property type="evidence" value="ECO:0007669"/>
    <property type="project" value="TreeGrafter"/>
</dbReference>
<feature type="transmembrane region" description="Helical" evidence="8">
    <location>
        <begin position="193"/>
        <end position="213"/>
    </location>
</feature>
<feature type="transmembrane region" description="Helical" evidence="8">
    <location>
        <begin position="458"/>
        <end position="481"/>
    </location>
</feature>
<feature type="transmembrane region" description="Helical" evidence="8">
    <location>
        <begin position="487"/>
        <end position="509"/>
    </location>
</feature>
<keyword evidence="4" id="KW-0133">Cell shape</keyword>
<dbReference type="GO" id="GO:0008360">
    <property type="term" value="P:regulation of cell shape"/>
    <property type="evidence" value="ECO:0007669"/>
    <property type="project" value="UniProtKB-KW"/>
</dbReference>
<evidence type="ECO:0000313" key="9">
    <source>
        <dbReference type="EMBL" id="KWW98282.1"/>
    </source>
</evidence>
<evidence type="ECO:0000256" key="4">
    <source>
        <dbReference type="ARBA" id="ARBA00022960"/>
    </source>
</evidence>
<feature type="transmembrane region" description="Helical" evidence="8">
    <location>
        <begin position="80"/>
        <end position="102"/>
    </location>
</feature>
<dbReference type="AlphaFoldDB" id="A0A132MK79"/>
<keyword evidence="2" id="KW-1003">Cell membrane</keyword>
<evidence type="ECO:0000256" key="8">
    <source>
        <dbReference type="SAM" id="Phobius"/>
    </source>
</evidence>
<feature type="transmembrane region" description="Helical" evidence="8">
    <location>
        <begin position="360"/>
        <end position="381"/>
    </location>
</feature>
<evidence type="ECO:0000256" key="6">
    <source>
        <dbReference type="ARBA" id="ARBA00022989"/>
    </source>
</evidence>
<protein>
    <submittedName>
        <fullName evidence="9">Integral membrane protein MviN</fullName>
    </submittedName>
</protein>
<keyword evidence="7 8" id="KW-0472">Membrane</keyword>
<keyword evidence="6 8" id="KW-1133">Transmembrane helix</keyword>
<dbReference type="Pfam" id="PF03023">
    <property type="entry name" value="MurJ"/>
    <property type="match status" value="1"/>
</dbReference>
<comment type="caution">
    <text evidence="9">The sequence shown here is derived from an EMBL/GenBank/DDBJ whole genome shotgun (WGS) entry which is preliminary data.</text>
</comment>
<evidence type="ECO:0000256" key="5">
    <source>
        <dbReference type="ARBA" id="ARBA00022984"/>
    </source>
</evidence>
<name>A0A132MK79_9ACTN</name>
<evidence type="ECO:0000256" key="3">
    <source>
        <dbReference type="ARBA" id="ARBA00022692"/>
    </source>
</evidence>
<dbReference type="GO" id="GO:0005886">
    <property type="term" value="C:plasma membrane"/>
    <property type="evidence" value="ECO:0007669"/>
    <property type="project" value="UniProtKB-SubCell"/>
</dbReference>
<dbReference type="GO" id="GO:0034204">
    <property type="term" value="P:lipid translocation"/>
    <property type="evidence" value="ECO:0007669"/>
    <property type="project" value="TreeGrafter"/>
</dbReference>
<dbReference type="NCBIfam" id="TIGR01695">
    <property type="entry name" value="murJ_mviN"/>
    <property type="match status" value="1"/>
</dbReference>
<dbReference type="PRINTS" id="PR01806">
    <property type="entry name" value="VIRFACTRMVIN"/>
</dbReference>
<dbReference type="InterPro" id="IPR004268">
    <property type="entry name" value="MurJ"/>
</dbReference>
<reference evidence="9 10" key="1">
    <citation type="submission" date="2015-02" db="EMBL/GenBank/DDBJ databases">
        <title>Physiological reanalysis, assessment of diazotrophy, and genome sequences of multiple isolates of Streptomyces thermoautotrophicus.</title>
        <authorList>
            <person name="MacKellar D.C."/>
            <person name="Lieber L."/>
            <person name="Norman J."/>
            <person name="Bolger A."/>
            <person name="Tobin C."/>
            <person name="Murray J.W."/>
            <person name="Prell J."/>
        </authorList>
    </citation>
    <scope>NUCLEOTIDE SEQUENCE [LARGE SCALE GENOMIC DNA]</scope>
    <source>
        <strain evidence="9 10">UBT1</strain>
    </source>
</reference>